<evidence type="ECO:0000313" key="10">
    <source>
        <dbReference type="EMBL" id="PWF22763.1"/>
    </source>
</evidence>
<evidence type="ECO:0000313" key="11">
    <source>
        <dbReference type="Proteomes" id="UP000245212"/>
    </source>
</evidence>
<feature type="transmembrane region" description="Helical" evidence="7">
    <location>
        <begin position="284"/>
        <end position="305"/>
    </location>
</feature>
<comment type="caution">
    <text evidence="10">The sequence shown here is derived from an EMBL/GenBank/DDBJ whole genome shotgun (WGS) entry which is preliminary data.</text>
</comment>
<feature type="transmembrane region" description="Helical" evidence="7">
    <location>
        <begin position="326"/>
        <end position="352"/>
    </location>
</feature>
<feature type="transmembrane region" description="Helical" evidence="7">
    <location>
        <begin position="372"/>
        <end position="392"/>
    </location>
</feature>
<dbReference type="PANTHER" id="PTHR30489:SF0">
    <property type="entry name" value="LIPOPROTEIN-RELEASING SYSTEM TRANSMEMBRANE PROTEIN LOLE"/>
    <property type="match status" value="1"/>
</dbReference>
<comment type="similarity">
    <text evidence="2">Belongs to the ABC-4 integral membrane protein family. LolC/E subfamily.</text>
</comment>
<dbReference type="InterPro" id="IPR051447">
    <property type="entry name" value="Lipoprotein-release_system"/>
</dbReference>
<evidence type="ECO:0000259" key="9">
    <source>
        <dbReference type="Pfam" id="PF12704"/>
    </source>
</evidence>
<dbReference type="AlphaFoldDB" id="A0A2V1K376"/>
<accession>A0A2V1K376</accession>
<comment type="subcellular location">
    <subcellularLocation>
        <location evidence="1">Cell membrane</location>
        <topology evidence="1">Multi-pass membrane protein</topology>
    </subcellularLocation>
</comment>
<keyword evidence="3" id="KW-1003">Cell membrane</keyword>
<evidence type="ECO:0000256" key="1">
    <source>
        <dbReference type="ARBA" id="ARBA00004651"/>
    </source>
</evidence>
<evidence type="ECO:0000256" key="4">
    <source>
        <dbReference type="ARBA" id="ARBA00022692"/>
    </source>
</evidence>
<evidence type="ECO:0000256" key="5">
    <source>
        <dbReference type="ARBA" id="ARBA00022989"/>
    </source>
</evidence>
<name>A0A2V1K376_9BURK</name>
<evidence type="ECO:0000256" key="6">
    <source>
        <dbReference type="ARBA" id="ARBA00023136"/>
    </source>
</evidence>
<dbReference type="GO" id="GO:0098797">
    <property type="term" value="C:plasma membrane protein complex"/>
    <property type="evidence" value="ECO:0007669"/>
    <property type="project" value="TreeGrafter"/>
</dbReference>
<feature type="transmembrane region" description="Helical" evidence="7">
    <location>
        <begin position="26"/>
        <end position="46"/>
    </location>
</feature>
<feature type="domain" description="MacB-like periplasmic core" evidence="9">
    <location>
        <begin position="25"/>
        <end position="255"/>
    </location>
</feature>
<evidence type="ECO:0000256" key="3">
    <source>
        <dbReference type="ARBA" id="ARBA00022475"/>
    </source>
</evidence>
<evidence type="ECO:0000256" key="7">
    <source>
        <dbReference type="SAM" id="Phobius"/>
    </source>
</evidence>
<organism evidence="10 11">
    <name type="scientific">Corticimicrobacter populi</name>
    <dbReference type="NCBI Taxonomy" id="2175229"/>
    <lineage>
        <taxon>Bacteria</taxon>
        <taxon>Pseudomonadati</taxon>
        <taxon>Pseudomonadota</taxon>
        <taxon>Betaproteobacteria</taxon>
        <taxon>Burkholderiales</taxon>
        <taxon>Alcaligenaceae</taxon>
        <taxon>Corticimicrobacter</taxon>
    </lineage>
</organism>
<dbReference type="GO" id="GO:0044874">
    <property type="term" value="P:lipoprotein localization to outer membrane"/>
    <property type="evidence" value="ECO:0007669"/>
    <property type="project" value="TreeGrafter"/>
</dbReference>
<keyword evidence="11" id="KW-1185">Reference proteome</keyword>
<evidence type="ECO:0000259" key="8">
    <source>
        <dbReference type="Pfam" id="PF02687"/>
    </source>
</evidence>
<dbReference type="Pfam" id="PF12704">
    <property type="entry name" value="MacB_PCD"/>
    <property type="match status" value="1"/>
</dbReference>
<evidence type="ECO:0008006" key="12">
    <source>
        <dbReference type="Google" id="ProtNLM"/>
    </source>
</evidence>
<keyword evidence="6 7" id="KW-0472">Membrane</keyword>
<dbReference type="InterPro" id="IPR025857">
    <property type="entry name" value="MacB_PCD"/>
</dbReference>
<dbReference type="Pfam" id="PF02687">
    <property type="entry name" value="FtsX"/>
    <property type="match status" value="1"/>
</dbReference>
<keyword evidence="5 7" id="KW-1133">Transmembrane helix</keyword>
<dbReference type="EMBL" id="QETA01000004">
    <property type="protein sequence ID" value="PWF22763.1"/>
    <property type="molecule type" value="Genomic_DNA"/>
</dbReference>
<reference evidence="11" key="1">
    <citation type="submission" date="2018-05" db="EMBL/GenBank/DDBJ databases">
        <authorList>
            <person name="Li Y."/>
        </authorList>
    </citation>
    <scope>NUCLEOTIDE SEQUENCE [LARGE SCALE GENOMIC DNA]</scope>
    <source>
        <strain evidence="11">3d-2-2</strain>
    </source>
</reference>
<dbReference type="PANTHER" id="PTHR30489">
    <property type="entry name" value="LIPOPROTEIN-RELEASING SYSTEM TRANSMEMBRANE PROTEIN LOLE"/>
    <property type="match status" value="1"/>
</dbReference>
<protein>
    <recommendedName>
        <fullName evidence="12">ABC transporter permease</fullName>
    </recommendedName>
</protein>
<gene>
    <name evidence="10" type="ORF">DD235_11015</name>
</gene>
<evidence type="ECO:0000256" key="2">
    <source>
        <dbReference type="ARBA" id="ARBA00005236"/>
    </source>
</evidence>
<proteinExistence type="inferred from homology"/>
<sequence length="406" mass="43178">MGWCDNTWFASRVALRFLGQSRVQTSIILVGIVVGVSIIVFLRVLIGGLQANAIDRMLGTQSHIAIEAADRVNMPAAGPEGRWRLMLEDRRAQGLHSIDDWQRLVPALESLEGIRAVSPMVSGAAIGRRGGAREAVTVLGVDADRYQRIVPVGNNLREGAFTLSPGNVAIGSRLAETLGLQAGGKLRIEADEGASAVMTVAGIFEMGVRELDSRYVYMDMKQAQSLLDLPGGVTRIDATVDDIFAARTIADRIARLLGLKAESWMQTNAQLLNALRSQSMATTLISVFVALAVAIGIAAVLAVSVTQRTREIGILRAMGTTRWQMLAVFLLQGAILGLAGSLAGSLAGWGMVAAFHAFGPGLFETPFPPQTIPMAIAIATLSGVLAAAIPAWRAARMDPAEAIRYV</sequence>
<dbReference type="Proteomes" id="UP000245212">
    <property type="component" value="Unassembled WGS sequence"/>
</dbReference>
<feature type="domain" description="ABC3 transporter permease C-terminal" evidence="8">
    <location>
        <begin position="284"/>
        <end position="399"/>
    </location>
</feature>
<keyword evidence="4 7" id="KW-0812">Transmembrane</keyword>
<dbReference type="InterPro" id="IPR003838">
    <property type="entry name" value="ABC3_permease_C"/>
</dbReference>